<keyword evidence="12" id="KW-1185">Reference proteome</keyword>
<feature type="compositionally biased region" description="Acidic residues" evidence="7">
    <location>
        <begin position="502"/>
        <end position="516"/>
    </location>
</feature>
<dbReference type="InterPro" id="IPR035901">
    <property type="entry name" value="GIY-YIG_endonuc_sf"/>
</dbReference>
<evidence type="ECO:0000259" key="10">
    <source>
        <dbReference type="PROSITE" id="PS50165"/>
    </source>
</evidence>
<evidence type="ECO:0000256" key="6">
    <source>
        <dbReference type="ARBA" id="ARBA00023236"/>
    </source>
</evidence>
<organism evidence="11 12">
    <name type="scientific">Humisphaera borealis</name>
    <dbReference type="NCBI Taxonomy" id="2807512"/>
    <lineage>
        <taxon>Bacteria</taxon>
        <taxon>Pseudomonadati</taxon>
        <taxon>Planctomycetota</taxon>
        <taxon>Phycisphaerae</taxon>
        <taxon>Tepidisphaerales</taxon>
        <taxon>Tepidisphaeraceae</taxon>
        <taxon>Humisphaera</taxon>
    </lineage>
</organism>
<dbReference type="SUPFAM" id="SSF82771">
    <property type="entry name" value="GIY-YIG endonuclease"/>
    <property type="match status" value="1"/>
</dbReference>
<dbReference type="InterPro" id="IPR050066">
    <property type="entry name" value="UvrABC_protein_C"/>
</dbReference>
<evidence type="ECO:0000256" key="4">
    <source>
        <dbReference type="ARBA" id="ARBA00022881"/>
    </source>
</evidence>
<evidence type="ECO:0000313" key="12">
    <source>
        <dbReference type="Proteomes" id="UP000593765"/>
    </source>
</evidence>
<dbReference type="Pfam" id="PF02151">
    <property type="entry name" value="UVR"/>
    <property type="match status" value="1"/>
</dbReference>
<dbReference type="InterPro" id="IPR036876">
    <property type="entry name" value="UVR_dom_sf"/>
</dbReference>
<keyword evidence="2" id="KW-0227">DNA damage</keyword>
<evidence type="ECO:0000313" key="11">
    <source>
        <dbReference type="EMBL" id="QOV92203.1"/>
    </source>
</evidence>
<dbReference type="Gene3D" id="3.40.1440.10">
    <property type="entry name" value="GIY-YIG endonuclease"/>
    <property type="match status" value="1"/>
</dbReference>
<accession>A0A7M2X3A6</accession>
<proteinExistence type="predicted"/>
<dbReference type="SUPFAM" id="SSF46600">
    <property type="entry name" value="C-terminal UvrC-binding domain of UvrB"/>
    <property type="match status" value="1"/>
</dbReference>
<evidence type="ECO:0000259" key="8">
    <source>
        <dbReference type="PROSITE" id="PS50151"/>
    </source>
</evidence>
<dbReference type="AlphaFoldDB" id="A0A7M2X3A6"/>
<evidence type="ECO:0000256" key="2">
    <source>
        <dbReference type="ARBA" id="ARBA00022763"/>
    </source>
</evidence>
<dbReference type="GO" id="GO:0009380">
    <property type="term" value="C:excinuclease repair complex"/>
    <property type="evidence" value="ECO:0007669"/>
    <property type="project" value="TreeGrafter"/>
</dbReference>
<dbReference type="InterPro" id="IPR001162">
    <property type="entry name" value="UvrC_RNase_H_dom"/>
</dbReference>
<keyword evidence="3" id="KW-0228">DNA excision</keyword>
<dbReference type="KEGG" id="hbs:IPV69_12945"/>
<dbReference type="PROSITE" id="PS50151">
    <property type="entry name" value="UVR"/>
    <property type="match status" value="1"/>
</dbReference>
<dbReference type="PANTHER" id="PTHR30562">
    <property type="entry name" value="UVRC/OXIDOREDUCTASE"/>
    <property type="match status" value="1"/>
</dbReference>
<dbReference type="InterPro" id="IPR047296">
    <property type="entry name" value="GIY-YIG_UvrC_Cho"/>
</dbReference>
<feature type="domain" description="UvrC family homology region profile" evidence="10">
    <location>
        <begin position="242"/>
        <end position="372"/>
    </location>
</feature>
<dbReference type="Pfam" id="PF08459">
    <property type="entry name" value="UvrC_RNaseH_dom"/>
    <property type="match status" value="1"/>
</dbReference>
<dbReference type="CDD" id="cd10434">
    <property type="entry name" value="GIY-YIG_UvrC_Cho"/>
    <property type="match status" value="1"/>
</dbReference>
<dbReference type="RefSeq" id="WP_206295535.1">
    <property type="nucleotide sequence ID" value="NZ_CP063458.1"/>
</dbReference>
<dbReference type="Proteomes" id="UP000593765">
    <property type="component" value="Chromosome"/>
</dbReference>
<feature type="domain" description="UVR" evidence="8">
    <location>
        <begin position="211"/>
        <end position="246"/>
    </location>
</feature>
<evidence type="ECO:0000256" key="1">
    <source>
        <dbReference type="ARBA" id="ARBA00022490"/>
    </source>
</evidence>
<sequence>MDDRLEKLSEKAKTLPKAPGVYLMKDAKGLVIYVGKSASLRDRVGSYFQASTKLEHKKIGLLDHVVDFEVIQTDSEVEALLAENRLIKDIQPKYNARLLDDKTFPYLMITLDEDYPGVFVTRQPRQKGVKLYGPFTSVYSLKEAVTLLQKAFKFRTCYLDIREDDDKRRFFRPCLLYPIKQCTAPCAAKVDKERYREDIKRLIAFLDGNKKSVLSQMEREMIEASKDLNFEKAARLRDEIKALTALGQRGAKGEQEFWQPEAFIVNPKEGLAALGQMLGLAEPPRIVEGIDIAHLQGDEMVGSKVCFIDGMPFKDGYRRYKIRHGQGNNDYLSIQEVVDRRYREAGSNNELFPDVILIDGGLGQLHAALDVFKSMDVKPPMVISLAKKEELVYVQDKSEPLKLPRNHLGLKLLQYVRDEAHRFAQHYHHILRRKSQLEEDVKKGRRPPAARKKKSPQEKKAEYEASLPKAADDDLLLKAPGPESPHSTHISLPILGSGELPDAAEPEELLDAEGAE</sequence>
<dbReference type="GO" id="GO:0009432">
    <property type="term" value="P:SOS response"/>
    <property type="evidence" value="ECO:0007669"/>
    <property type="project" value="UniProtKB-KW"/>
</dbReference>
<dbReference type="InterPro" id="IPR001943">
    <property type="entry name" value="UVR_dom"/>
</dbReference>
<gene>
    <name evidence="11" type="ORF">IPV69_12945</name>
</gene>
<evidence type="ECO:0000256" key="3">
    <source>
        <dbReference type="ARBA" id="ARBA00022769"/>
    </source>
</evidence>
<dbReference type="EMBL" id="CP063458">
    <property type="protein sequence ID" value="QOV92203.1"/>
    <property type="molecule type" value="Genomic_DNA"/>
</dbReference>
<dbReference type="PROSITE" id="PS50165">
    <property type="entry name" value="UVRC"/>
    <property type="match status" value="1"/>
</dbReference>
<name>A0A7M2X3A6_9BACT</name>
<dbReference type="PANTHER" id="PTHR30562:SF1">
    <property type="entry name" value="UVRABC SYSTEM PROTEIN C"/>
    <property type="match status" value="1"/>
</dbReference>
<dbReference type="GO" id="GO:0009381">
    <property type="term" value="F:excinuclease ABC activity"/>
    <property type="evidence" value="ECO:0007669"/>
    <property type="project" value="InterPro"/>
</dbReference>
<reference evidence="11 12" key="1">
    <citation type="submission" date="2020-10" db="EMBL/GenBank/DDBJ databases">
        <title>Wide distribution of Phycisphaera-like planctomycetes from WD2101 soil group in peatlands and genome analysis of the first cultivated representative.</title>
        <authorList>
            <person name="Dedysh S.N."/>
            <person name="Beletsky A.V."/>
            <person name="Ivanova A."/>
            <person name="Kulichevskaya I.S."/>
            <person name="Suzina N.E."/>
            <person name="Philippov D.A."/>
            <person name="Rakitin A.L."/>
            <person name="Mardanov A.V."/>
            <person name="Ravin N.V."/>
        </authorList>
    </citation>
    <scope>NUCLEOTIDE SEQUENCE [LARGE SCALE GENOMIC DNA]</scope>
    <source>
        <strain evidence="11 12">M1803</strain>
    </source>
</reference>
<keyword evidence="5" id="KW-0234">DNA repair</keyword>
<evidence type="ECO:0000256" key="7">
    <source>
        <dbReference type="SAM" id="MobiDB-lite"/>
    </source>
</evidence>
<feature type="domain" description="GIY-YIG" evidence="9">
    <location>
        <begin position="17"/>
        <end position="96"/>
    </location>
</feature>
<dbReference type="Gene3D" id="3.30.420.340">
    <property type="entry name" value="UvrC, RNAse H endonuclease domain"/>
    <property type="match status" value="1"/>
</dbReference>
<dbReference type="Gene3D" id="4.10.860.10">
    <property type="entry name" value="UVR domain"/>
    <property type="match status" value="1"/>
</dbReference>
<keyword evidence="6" id="KW-0742">SOS response</keyword>
<dbReference type="SMART" id="SM00465">
    <property type="entry name" value="GIYc"/>
    <property type="match status" value="1"/>
</dbReference>
<keyword evidence="1" id="KW-0963">Cytoplasm</keyword>
<dbReference type="FunFam" id="3.40.1440.10:FF:000001">
    <property type="entry name" value="UvrABC system protein C"/>
    <property type="match status" value="1"/>
</dbReference>
<dbReference type="InterPro" id="IPR000305">
    <property type="entry name" value="GIY-YIG_endonuc"/>
</dbReference>
<evidence type="ECO:0000259" key="9">
    <source>
        <dbReference type="PROSITE" id="PS50164"/>
    </source>
</evidence>
<evidence type="ECO:0000256" key="5">
    <source>
        <dbReference type="ARBA" id="ARBA00023204"/>
    </source>
</evidence>
<dbReference type="GO" id="GO:0006289">
    <property type="term" value="P:nucleotide-excision repair"/>
    <property type="evidence" value="ECO:0007669"/>
    <property type="project" value="InterPro"/>
</dbReference>
<dbReference type="PROSITE" id="PS50164">
    <property type="entry name" value="GIY_YIG"/>
    <property type="match status" value="1"/>
</dbReference>
<feature type="region of interest" description="Disordered" evidence="7">
    <location>
        <begin position="434"/>
        <end position="516"/>
    </location>
</feature>
<dbReference type="InterPro" id="IPR038476">
    <property type="entry name" value="UvrC_RNase_H_dom_sf"/>
</dbReference>
<protein>
    <submittedName>
        <fullName evidence="11">Excinuclease ABC subunit UvrC</fullName>
    </submittedName>
</protein>
<feature type="compositionally biased region" description="Basic residues" evidence="7">
    <location>
        <begin position="443"/>
        <end position="454"/>
    </location>
</feature>
<keyword evidence="4" id="KW-0267">Excision nuclease</keyword>
<dbReference type="Pfam" id="PF01541">
    <property type="entry name" value="GIY-YIG"/>
    <property type="match status" value="1"/>
</dbReference>